<proteinExistence type="predicted"/>
<evidence type="ECO:0000313" key="4">
    <source>
        <dbReference type="Proteomes" id="UP000249185"/>
    </source>
</evidence>
<dbReference type="EMBL" id="QFPW01000007">
    <property type="protein sequence ID" value="PZQ49405.1"/>
    <property type="molecule type" value="Genomic_DNA"/>
</dbReference>
<dbReference type="InterPro" id="IPR010415">
    <property type="entry name" value="LpxI_C"/>
</dbReference>
<feature type="domain" description="LpxI C-terminal" evidence="1">
    <location>
        <begin position="138"/>
        <end position="274"/>
    </location>
</feature>
<dbReference type="PANTHER" id="PTHR39962:SF1">
    <property type="entry name" value="LPXI FAMILY PROTEIN"/>
    <property type="match status" value="1"/>
</dbReference>
<evidence type="ECO:0000259" key="1">
    <source>
        <dbReference type="Pfam" id="PF06230"/>
    </source>
</evidence>
<dbReference type="InterPro" id="IPR043167">
    <property type="entry name" value="LpxI_C_sf"/>
</dbReference>
<dbReference type="AlphaFoldDB" id="A0A2W5NF42"/>
<dbReference type="InterPro" id="IPR041255">
    <property type="entry name" value="LpxI_N"/>
</dbReference>
<comment type="caution">
    <text evidence="3">The sequence shown here is derived from an EMBL/GenBank/DDBJ whole genome shotgun (WGS) entry which is preliminary data.</text>
</comment>
<dbReference type="Gene3D" id="3.40.50.20">
    <property type="match status" value="1"/>
</dbReference>
<dbReference type="Proteomes" id="UP000249185">
    <property type="component" value="Unassembled WGS sequence"/>
</dbReference>
<dbReference type="PANTHER" id="PTHR39962">
    <property type="entry name" value="BLL4848 PROTEIN"/>
    <property type="match status" value="1"/>
</dbReference>
<protein>
    <submittedName>
        <fullName evidence="3">DUF1009 domain-containing protein</fullName>
    </submittedName>
</protein>
<evidence type="ECO:0000313" key="3">
    <source>
        <dbReference type="EMBL" id="PZQ49405.1"/>
    </source>
</evidence>
<reference evidence="3 4" key="1">
    <citation type="submission" date="2017-08" db="EMBL/GenBank/DDBJ databases">
        <title>Infants hospitalized years apart are colonized by the same room-sourced microbial strains.</title>
        <authorList>
            <person name="Brooks B."/>
            <person name="Olm M.R."/>
            <person name="Firek B.A."/>
            <person name="Baker R."/>
            <person name="Thomas B.C."/>
            <person name="Morowitz M.J."/>
            <person name="Banfield J.F."/>
        </authorList>
    </citation>
    <scope>NUCLEOTIDE SEQUENCE [LARGE SCALE GENOMIC DNA]</scope>
    <source>
        <strain evidence="3">S2_005_002_R2_34</strain>
    </source>
</reference>
<name>A0A2W5NF42_RHOSU</name>
<dbReference type="Pfam" id="PF17930">
    <property type="entry name" value="LpxI_N"/>
    <property type="match status" value="1"/>
</dbReference>
<dbReference type="InterPro" id="IPR053174">
    <property type="entry name" value="LpxI"/>
</dbReference>
<dbReference type="Gene3D" id="3.40.140.80">
    <property type="match status" value="1"/>
</dbReference>
<dbReference type="Pfam" id="PF06230">
    <property type="entry name" value="LpxI_C"/>
    <property type="match status" value="1"/>
</dbReference>
<organism evidence="3 4">
    <name type="scientific">Rhodovulum sulfidophilum</name>
    <name type="common">Rhodobacter sulfidophilus</name>
    <dbReference type="NCBI Taxonomy" id="35806"/>
    <lineage>
        <taxon>Bacteria</taxon>
        <taxon>Pseudomonadati</taxon>
        <taxon>Pseudomonadota</taxon>
        <taxon>Alphaproteobacteria</taxon>
        <taxon>Rhodobacterales</taxon>
        <taxon>Paracoccaceae</taxon>
        <taxon>Rhodovulum</taxon>
    </lineage>
</organism>
<accession>A0A2W5NF42</accession>
<evidence type="ECO:0000259" key="2">
    <source>
        <dbReference type="Pfam" id="PF17930"/>
    </source>
</evidence>
<feature type="domain" description="LpxI N-terminal" evidence="2">
    <location>
        <begin position="6"/>
        <end position="134"/>
    </location>
</feature>
<sequence length="281" mass="28810">MAGDGIAIVAGRGALPRLIAEDCARRGATYRVVVFDGVELDWLAGHPVLHEAFEKPGKLFADLRAAGCGVVTFAGGMARPRLRPLRFDLKFLGMAPKLLAGLKAGDDSTLRMVAELFEGEGLRIRAAHEILTDLLAGPGVLGRVAPSAADAADTARAAGIVAALGAADVGQGAVVGQGLCLGLESIQGTDAMLDFVARTAAPFRRDPEGGRGVLYKAPKPGQDWRVDLPAIGVETIRRAAAAGLAGVAVRAGGVLVIGRADCVAAADAAGLFLWGYDETAP</sequence>
<gene>
    <name evidence="3" type="ORF">DI556_11075</name>
</gene>